<accession>A0A367XLZ2</accession>
<comment type="caution">
    <text evidence="2">The sequence shown here is derived from an EMBL/GenBank/DDBJ whole genome shotgun (WGS) entry which is preliminary data.</text>
</comment>
<dbReference type="EMBL" id="JPWH01000002">
    <property type="protein sequence ID" value="RCK53811.1"/>
    <property type="molecule type" value="Genomic_DNA"/>
</dbReference>
<feature type="compositionally biased region" description="Polar residues" evidence="1">
    <location>
        <begin position="76"/>
        <end position="88"/>
    </location>
</feature>
<proteinExistence type="predicted"/>
<protein>
    <submittedName>
        <fullName evidence="2">Uncharacterized protein</fullName>
    </submittedName>
</protein>
<dbReference type="Proteomes" id="UP000252517">
    <property type="component" value="Unassembled WGS sequence"/>
</dbReference>
<gene>
    <name evidence="2" type="ORF">TH25_04810</name>
</gene>
<feature type="region of interest" description="Disordered" evidence="1">
    <location>
        <begin position="63"/>
        <end position="96"/>
    </location>
</feature>
<organism evidence="2 3">
    <name type="scientific">Thalassospira profundimaris</name>
    <dbReference type="NCBI Taxonomy" id="502049"/>
    <lineage>
        <taxon>Bacteria</taxon>
        <taxon>Pseudomonadati</taxon>
        <taxon>Pseudomonadota</taxon>
        <taxon>Alphaproteobacteria</taxon>
        <taxon>Rhodospirillales</taxon>
        <taxon>Thalassospiraceae</taxon>
        <taxon>Thalassospira</taxon>
    </lineage>
</organism>
<evidence type="ECO:0000256" key="1">
    <source>
        <dbReference type="SAM" id="MobiDB-lite"/>
    </source>
</evidence>
<sequence>MICNCVKLYPRQKNEASNKMSYVDHELSIDEMLADPIVRTLMAYDRITEKDIRKTLARVASARETNAPRLARHRTQQPLKSWTQQSVHINAPKTAA</sequence>
<name>A0A367XLZ2_9PROT</name>
<dbReference type="AlphaFoldDB" id="A0A367XLZ2"/>
<evidence type="ECO:0000313" key="3">
    <source>
        <dbReference type="Proteomes" id="UP000252517"/>
    </source>
</evidence>
<evidence type="ECO:0000313" key="2">
    <source>
        <dbReference type="EMBL" id="RCK53811.1"/>
    </source>
</evidence>
<reference evidence="2 3" key="1">
    <citation type="submission" date="2014-07" db="EMBL/GenBank/DDBJ databases">
        <title>Draft genome sequence of Thalassospira profundimaris S25-3-2.</title>
        <authorList>
            <person name="Lai Q."/>
            <person name="Shao Z."/>
        </authorList>
    </citation>
    <scope>NUCLEOTIDE SEQUENCE [LARGE SCALE GENOMIC DNA]</scope>
    <source>
        <strain evidence="2 3">S25-3-2</strain>
    </source>
</reference>